<dbReference type="GO" id="GO:0005737">
    <property type="term" value="C:cytoplasm"/>
    <property type="evidence" value="ECO:0007669"/>
    <property type="project" value="UniProtKB-SubCell"/>
</dbReference>
<dbReference type="SUPFAM" id="SSF52980">
    <property type="entry name" value="Restriction endonuclease-like"/>
    <property type="match status" value="1"/>
</dbReference>
<evidence type="ECO:0000256" key="2">
    <source>
        <dbReference type="ARBA" id="ARBA00004496"/>
    </source>
</evidence>
<proteinExistence type="inferred from homology"/>
<sequence>MAGNSQNIAQHQLEYLEKAEKMGAVCFFLIEFSKNKSVFVVPLSIIQSYIRMSQRPKGKNSILRTCLESF</sequence>
<evidence type="ECO:0000256" key="12">
    <source>
        <dbReference type="ARBA" id="ARBA00023447"/>
    </source>
</evidence>
<keyword evidence="3" id="KW-0963">Cytoplasm</keyword>
<reference evidence="14 15" key="1">
    <citation type="submission" date="2017-09" db="EMBL/GenBank/DDBJ databases">
        <title>Large-scale bioinformatics analysis of Bacillus genomes uncovers conserved roles of natural products in bacterial physiology.</title>
        <authorList>
            <consortium name="Agbiome Team Llc"/>
            <person name="Bleich R.M."/>
            <person name="Grubbs K.J."/>
            <person name="Santa Maria K.C."/>
            <person name="Allen S.E."/>
            <person name="Farag S."/>
            <person name="Shank E.A."/>
            <person name="Bowers A."/>
        </authorList>
    </citation>
    <scope>NUCLEOTIDE SEQUENCE [LARGE SCALE GENOMIC DNA]</scope>
    <source>
        <strain evidence="14 15">AFS044250</strain>
    </source>
</reference>
<keyword evidence="6" id="KW-0255">Endonuclease</keyword>
<comment type="cofactor">
    <cofactor evidence="1">
        <name>Mg(2+)</name>
        <dbReference type="ChEBI" id="CHEBI:18420"/>
    </cofactor>
</comment>
<comment type="caution">
    <text evidence="14">The sequence shown here is derived from an EMBL/GenBank/DDBJ whole genome shotgun (WGS) entry which is preliminary data.</text>
</comment>
<comment type="subcellular location">
    <subcellularLocation>
        <location evidence="2">Cytoplasm</location>
    </subcellularLocation>
</comment>
<dbReference type="GO" id="GO:0016787">
    <property type="term" value="F:hydrolase activity"/>
    <property type="evidence" value="ECO:0007669"/>
    <property type="project" value="UniProtKB-KW"/>
</dbReference>
<dbReference type="InterPro" id="IPR011335">
    <property type="entry name" value="Restrct_endonuc-II-like"/>
</dbReference>
<dbReference type="EMBL" id="NUSQ01000208">
    <property type="protein sequence ID" value="PHD58289.1"/>
    <property type="molecule type" value="Genomic_DNA"/>
</dbReference>
<evidence type="ECO:0000256" key="13">
    <source>
        <dbReference type="ARBA" id="ARBA00029523"/>
    </source>
</evidence>
<evidence type="ECO:0000256" key="8">
    <source>
        <dbReference type="ARBA" id="ARBA00022801"/>
    </source>
</evidence>
<evidence type="ECO:0000256" key="10">
    <source>
        <dbReference type="ARBA" id="ARBA00023172"/>
    </source>
</evidence>
<evidence type="ECO:0000256" key="9">
    <source>
        <dbReference type="ARBA" id="ARBA00022842"/>
    </source>
</evidence>
<organism evidence="14 15">
    <name type="scientific">Bacillus toyonensis</name>
    <dbReference type="NCBI Taxonomy" id="155322"/>
    <lineage>
        <taxon>Bacteria</taxon>
        <taxon>Bacillati</taxon>
        <taxon>Bacillota</taxon>
        <taxon>Bacilli</taxon>
        <taxon>Bacillales</taxon>
        <taxon>Bacillaceae</taxon>
        <taxon>Bacillus</taxon>
        <taxon>Bacillus cereus group</taxon>
    </lineage>
</organism>
<evidence type="ECO:0000256" key="1">
    <source>
        <dbReference type="ARBA" id="ARBA00001946"/>
    </source>
</evidence>
<evidence type="ECO:0000256" key="5">
    <source>
        <dbReference type="ARBA" id="ARBA00022723"/>
    </source>
</evidence>
<comment type="similarity">
    <text evidence="12">Belongs to the RecU family.</text>
</comment>
<dbReference type="GO" id="GO:0006310">
    <property type="term" value="P:DNA recombination"/>
    <property type="evidence" value="ECO:0007669"/>
    <property type="project" value="UniProtKB-KW"/>
</dbReference>
<evidence type="ECO:0000256" key="6">
    <source>
        <dbReference type="ARBA" id="ARBA00022759"/>
    </source>
</evidence>
<keyword evidence="10" id="KW-0233">DNA recombination</keyword>
<keyword evidence="9" id="KW-0460">Magnesium</keyword>
<evidence type="ECO:0000256" key="11">
    <source>
        <dbReference type="ARBA" id="ARBA00023204"/>
    </source>
</evidence>
<gene>
    <name evidence="14" type="ORF">COF40_28965</name>
</gene>
<dbReference type="Gene3D" id="3.40.1350.10">
    <property type="match status" value="1"/>
</dbReference>
<protein>
    <recommendedName>
        <fullName evidence="13">Holliday junction resolvase RecU</fullName>
    </recommendedName>
</protein>
<dbReference type="GO" id="GO:0006281">
    <property type="term" value="P:DNA repair"/>
    <property type="evidence" value="ECO:0007669"/>
    <property type="project" value="UniProtKB-KW"/>
</dbReference>
<keyword evidence="5" id="KW-0479">Metal-binding</keyword>
<name>A0A2C4Q0I0_9BACI</name>
<dbReference type="InterPro" id="IPR011856">
    <property type="entry name" value="tRNA_endonuc-like_dom_sf"/>
</dbReference>
<dbReference type="InterPro" id="IPR004612">
    <property type="entry name" value="Resolv_RecU"/>
</dbReference>
<dbReference type="GO" id="GO:0003676">
    <property type="term" value="F:nucleic acid binding"/>
    <property type="evidence" value="ECO:0007669"/>
    <property type="project" value="InterPro"/>
</dbReference>
<evidence type="ECO:0000256" key="4">
    <source>
        <dbReference type="ARBA" id="ARBA00022722"/>
    </source>
</evidence>
<keyword evidence="11" id="KW-0234">DNA repair</keyword>
<keyword evidence="7" id="KW-0227">DNA damage</keyword>
<evidence type="ECO:0000313" key="14">
    <source>
        <dbReference type="EMBL" id="PHD58289.1"/>
    </source>
</evidence>
<keyword evidence="4" id="KW-0540">Nuclease</keyword>
<dbReference type="GO" id="GO:0004519">
    <property type="term" value="F:endonuclease activity"/>
    <property type="evidence" value="ECO:0007669"/>
    <property type="project" value="UniProtKB-KW"/>
</dbReference>
<keyword evidence="8" id="KW-0378">Hydrolase</keyword>
<evidence type="ECO:0000256" key="7">
    <source>
        <dbReference type="ARBA" id="ARBA00022763"/>
    </source>
</evidence>
<dbReference type="GO" id="GO:0046872">
    <property type="term" value="F:metal ion binding"/>
    <property type="evidence" value="ECO:0007669"/>
    <property type="project" value="UniProtKB-KW"/>
</dbReference>
<dbReference type="AlphaFoldDB" id="A0A2C4Q0I0"/>
<evidence type="ECO:0000313" key="15">
    <source>
        <dbReference type="Proteomes" id="UP000225997"/>
    </source>
</evidence>
<accession>A0A2C4Q0I0</accession>
<evidence type="ECO:0000256" key="3">
    <source>
        <dbReference type="ARBA" id="ARBA00022490"/>
    </source>
</evidence>
<dbReference type="Proteomes" id="UP000225997">
    <property type="component" value="Unassembled WGS sequence"/>
</dbReference>
<dbReference type="Pfam" id="PF03838">
    <property type="entry name" value="RecU"/>
    <property type="match status" value="1"/>
</dbReference>